<accession>A0ABS3Y814</accession>
<gene>
    <name evidence="3" type="ORF">J7I43_01245</name>
</gene>
<proteinExistence type="predicted"/>
<feature type="domain" description="Glycoside hydrolase 123 N-terminal" evidence="2">
    <location>
        <begin position="65"/>
        <end position="205"/>
    </location>
</feature>
<evidence type="ECO:0000259" key="1">
    <source>
        <dbReference type="Pfam" id="PF13320"/>
    </source>
</evidence>
<comment type="caution">
    <text evidence="3">The sequence shown here is derived from an EMBL/GenBank/DDBJ whole genome shotgun (WGS) entry which is preliminary data.</text>
</comment>
<dbReference type="EMBL" id="JAGHKP010000001">
    <property type="protein sequence ID" value="MBO9150816.1"/>
    <property type="molecule type" value="Genomic_DNA"/>
</dbReference>
<dbReference type="InterPro" id="IPR053850">
    <property type="entry name" value="Glyco_hydro_123_N_2"/>
</dbReference>
<dbReference type="Pfam" id="PF22680">
    <property type="entry name" value="Glyco_hydro_123_N_2"/>
    <property type="match status" value="1"/>
</dbReference>
<name>A0ABS3Y814_9BACT</name>
<dbReference type="InterPro" id="IPR025150">
    <property type="entry name" value="GH123_cat"/>
</dbReference>
<evidence type="ECO:0000259" key="2">
    <source>
        <dbReference type="Pfam" id="PF22680"/>
    </source>
</evidence>
<evidence type="ECO:0000313" key="3">
    <source>
        <dbReference type="EMBL" id="MBO9150816.1"/>
    </source>
</evidence>
<dbReference type="Proteomes" id="UP000679126">
    <property type="component" value="Unassembled WGS sequence"/>
</dbReference>
<feature type="domain" description="Glycoside hydrolase 123 catalytic" evidence="1">
    <location>
        <begin position="237"/>
        <end position="547"/>
    </location>
</feature>
<dbReference type="Pfam" id="PF13320">
    <property type="entry name" value="GH123_cat"/>
    <property type="match status" value="1"/>
</dbReference>
<organism evidence="3 4">
    <name type="scientific">Chitinophaga chungangae</name>
    <dbReference type="NCBI Taxonomy" id="2821488"/>
    <lineage>
        <taxon>Bacteria</taxon>
        <taxon>Pseudomonadati</taxon>
        <taxon>Bacteroidota</taxon>
        <taxon>Chitinophagia</taxon>
        <taxon>Chitinophagales</taxon>
        <taxon>Chitinophagaceae</taxon>
        <taxon>Chitinophaga</taxon>
    </lineage>
</organism>
<protein>
    <submittedName>
        <fullName evidence="3">DUF4091 domain-containing protein</fullName>
    </submittedName>
</protein>
<evidence type="ECO:0000313" key="4">
    <source>
        <dbReference type="Proteomes" id="UP000679126"/>
    </source>
</evidence>
<sequence length="604" mass="69070">MKKTIAVILCFLQFDEAVVAQDHRGLIDSSLLPVQQAHYLPEYTFDKPVNNQAWQTQKSGLHAGFGSSGKSYFRTEVPLQTEQNVWETTGWKGERLNAQILVWSPDSLQQVRLTVSDLNNAAGKVIGSSNIRLQLVRYVISNYPYGAADAVCGQTPYKNGYLMPDRLETLDRFDLPGKTTRPVWVSLDVPASAETGIYSGIITVTTGSSSISLQVKIKVQGQVLPSPRDWSYRLDLWQNPWVVAWKNHLVPWSAEHKVLLKQHLKLYADAGGKYITTYAVHSPWADNSYMIEGGMIEWIKQKNGRWKFDYNIFDTYVQLAMEAGVDQAITIYTPIPWGNRFRYMDEASGNYVYASWPPESGQFIAGWNSFLTDLKMHLEQKGWFEKTYLGINENEMRQTLEAIKVIKKHSPAWRITYAGDWHQELDTLLDDYSFLYGKEPNAQQLQQRRSRGATSTFYVCCNPAKPNNFVFSPPIEGRWISWYSFAFGYHGFLRWAYDAWPEDPVRDARFGSWPAGDCFMVYPGGGSSIRFETMREGIADFEKMQLLKKLAAQSDDKRARDMWQAFEQHLRAFTIERDFNEEKIGADIDEGKALIDRLTEALGG</sequence>
<reference evidence="4" key="1">
    <citation type="submission" date="2021-03" db="EMBL/GenBank/DDBJ databases">
        <title>Assistant Professor.</title>
        <authorList>
            <person name="Huq M.A."/>
        </authorList>
    </citation>
    <scope>NUCLEOTIDE SEQUENCE [LARGE SCALE GENOMIC DNA]</scope>
    <source>
        <strain evidence="4">MAH-28</strain>
    </source>
</reference>
<keyword evidence="4" id="KW-1185">Reference proteome</keyword>
<dbReference type="RefSeq" id="WP_209142432.1">
    <property type="nucleotide sequence ID" value="NZ_JAGHKP010000001.1"/>
</dbReference>